<feature type="transmembrane region" description="Helical" evidence="1">
    <location>
        <begin position="7"/>
        <end position="27"/>
    </location>
</feature>
<organism evidence="2 3">
    <name type="scientific">Leptospira wolffii</name>
    <dbReference type="NCBI Taxonomy" id="409998"/>
    <lineage>
        <taxon>Bacteria</taxon>
        <taxon>Pseudomonadati</taxon>
        <taxon>Spirochaetota</taxon>
        <taxon>Spirochaetia</taxon>
        <taxon>Leptospirales</taxon>
        <taxon>Leptospiraceae</taxon>
        <taxon>Leptospira</taxon>
    </lineage>
</organism>
<reference evidence="2 3" key="1">
    <citation type="submission" date="2017-07" db="EMBL/GenBank/DDBJ databases">
        <title>Leptospira spp. isolated from tropical soils.</title>
        <authorList>
            <person name="Thibeaux R."/>
            <person name="Iraola G."/>
            <person name="Ferres I."/>
            <person name="Bierque E."/>
            <person name="Girault D."/>
            <person name="Soupe-Gilbert M.-E."/>
            <person name="Picardeau M."/>
            <person name="Goarant C."/>
        </authorList>
    </citation>
    <scope>NUCLEOTIDE SEQUENCE [LARGE SCALE GENOMIC DNA]</scope>
    <source>
        <strain evidence="2 3">FH2-C-A2</strain>
    </source>
</reference>
<keyword evidence="1" id="KW-0472">Membrane</keyword>
<comment type="caution">
    <text evidence="2">The sequence shown here is derived from an EMBL/GenBank/DDBJ whole genome shotgun (WGS) entry which is preliminary data.</text>
</comment>
<protein>
    <recommendedName>
        <fullName evidence="4">Glycosyltransferase RgtA/B/C/D-like domain-containing protein</fullName>
    </recommendedName>
</protein>
<feature type="transmembrane region" description="Helical" evidence="1">
    <location>
        <begin position="255"/>
        <end position="274"/>
    </location>
</feature>
<proteinExistence type="predicted"/>
<gene>
    <name evidence="2" type="ORF">CH371_05045</name>
</gene>
<feature type="transmembrane region" description="Helical" evidence="1">
    <location>
        <begin position="160"/>
        <end position="185"/>
    </location>
</feature>
<feature type="transmembrane region" description="Helical" evidence="1">
    <location>
        <begin position="331"/>
        <end position="349"/>
    </location>
</feature>
<feature type="transmembrane region" description="Helical" evidence="1">
    <location>
        <begin position="304"/>
        <end position="324"/>
    </location>
</feature>
<feature type="transmembrane region" description="Helical" evidence="1">
    <location>
        <begin position="108"/>
        <end position="128"/>
    </location>
</feature>
<dbReference type="Proteomes" id="UP000231912">
    <property type="component" value="Unassembled WGS sequence"/>
</dbReference>
<keyword evidence="1" id="KW-1133">Transmembrane helix</keyword>
<feature type="transmembrane region" description="Helical" evidence="1">
    <location>
        <begin position="281"/>
        <end position="298"/>
    </location>
</feature>
<keyword evidence="1" id="KW-0812">Transmembrane</keyword>
<feature type="transmembrane region" description="Helical" evidence="1">
    <location>
        <begin position="205"/>
        <end position="224"/>
    </location>
</feature>
<evidence type="ECO:0000256" key="1">
    <source>
        <dbReference type="SAM" id="Phobius"/>
    </source>
</evidence>
<evidence type="ECO:0008006" key="4">
    <source>
        <dbReference type="Google" id="ProtNLM"/>
    </source>
</evidence>
<name>A0A2M9ZG40_9LEPT</name>
<dbReference type="AlphaFoldDB" id="A0A2M9ZG40"/>
<evidence type="ECO:0000313" key="2">
    <source>
        <dbReference type="EMBL" id="PJZ67399.1"/>
    </source>
</evidence>
<dbReference type="RefSeq" id="WP_100757901.1">
    <property type="nucleotide sequence ID" value="NZ_NPDT01000001.1"/>
</dbReference>
<dbReference type="EMBL" id="NPDT01000001">
    <property type="protein sequence ID" value="PJZ67399.1"/>
    <property type="molecule type" value="Genomic_DNA"/>
</dbReference>
<sequence length="522" mass="59765">MEKLKPVFFASKALLPILFLFCILSYFNAWLSDDSFISFKVVDNFVQGNGLRWNIDERVQVFTNPLLVLFLSPFYFLYKNIVFWSFLSSFLFGAITLLLLWRMASSRISFWIGVFFLFSSRAFFDYIYSGLENSLNYCLEAAFFLYYWKEKPENKSNLPILVGIASIGIVSRIDFSLIFLLPLCLELHKVWKSGGIDGKLLGKSFLFSFPAILWFVFSAVYYGSLLPNTYYAKTNVLDSRSDLILQGLQYYSFQFRWDGISLFFPILLVSLTAFSGKNVRPLIVSFLFGIPYLLYILLVGGDFMAGRFFTYVILLLGIGMVRLLDLGPKASMGIVSILFLYNILFPSPFRQVRSQASGNPWILGEEQIADEKLWYYQSTGFLRIGKADSLLKDLASKKVSINTPNVIFTDTAGMSGFLLSANVHVIDIFGLGDPLLARIPGRGNRAGHKFRDIPLGYVESLEQNKNLIVDPDLKEYYDSLLILVRGDLWDIKRWDLFLKFQFGEYRKYVKPYSVDSEKKIGG</sequence>
<accession>A0A2M9ZG40</accession>
<feature type="transmembrane region" description="Helical" evidence="1">
    <location>
        <begin position="81"/>
        <end position="101"/>
    </location>
</feature>
<evidence type="ECO:0000313" key="3">
    <source>
        <dbReference type="Proteomes" id="UP000231912"/>
    </source>
</evidence>